<comment type="caution">
    <text evidence="1">The sequence shown here is derived from an EMBL/GenBank/DDBJ whole genome shotgun (WGS) entry which is preliminary data.</text>
</comment>
<proteinExistence type="predicted"/>
<sequence>MAKVPKGTYTEGLGYKAVRKPPVTYWSKLSRAAVTFDPPSIVAGAGAVSSSITVTGAAVGDRVELFPPYSTQGIMAYGQVDAANSVKISLLNPTGTAIDLPSGTWIIVTVTP</sequence>
<name>A0ABV4VCE2_9BACL</name>
<organism evidence="1 2">
    <name type="scientific">Paenibacillus oleatilyticus</name>
    <dbReference type="NCBI Taxonomy" id="2594886"/>
    <lineage>
        <taxon>Bacteria</taxon>
        <taxon>Bacillati</taxon>
        <taxon>Bacillota</taxon>
        <taxon>Bacilli</taxon>
        <taxon>Bacillales</taxon>
        <taxon>Paenibacillaceae</taxon>
        <taxon>Paenibacillus</taxon>
    </lineage>
</organism>
<accession>A0ABV4VCE2</accession>
<evidence type="ECO:0000313" key="1">
    <source>
        <dbReference type="EMBL" id="MFB0847333.1"/>
    </source>
</evidence>
<reference evidence="1 2" key="1">
    <citation type="submission" date="2024-09" db="EMBL/GenBank/DDBJ databases">
        <authorList>
            <person name="Makale K.P.P."/>
            <person name="Makhzoum A."/>
            <person name="Rantong G."/>
            <person name="Rahube T.O."/>
        </authorList>
    </citation>
    <scope>NUCLEOTIDE SEQUENCE [LARGE SCALE GENOMIC DNA]</scope>
    <source>
        <strain evidence="1 2">KM_D13</strain>
    </source>
</reference>
<keyword evidence="2" id="KW-1185">Reference proteome</keyword>
<dbReference type="RefSeq" id="WP_373957159.1">
    <property type="nucleotide sequence ID" value="NZ_JBHDLN010000034.1"/>
</dbReference>
<dbReference type="Proteomes" id="UP001575622">
    <property type="component" value="Unassembled WGS sequence"/>
</dbReference>
<gene>
    <name evidence="1" type="ORF">ACEU3E_34750</name>
</gene>
<dbReference type="EMBL" id="JBHDLN010000034">
    <property type="protein sequence ID" value="MFB0847333.1"/>
    <property type="molecule type" value="Genomic_DNA"/>
</dbReference>
<protein>
    <submittedName>
        <fullName evidence="1">Uncharacterized protein</fullName>
    </submittedName>
</protein>
<evidence type="ECO:0000313" key="2">
    <source>
        <dbReference type="Proteomes" id="UP001575622"/>
    </source>
</evidence>